<dbReference type="EMBL" id="BK015096">
    <property type="protein sequence ID" value="DAD90879.1"/>
    <property type="molecule type" value="Genomic_DNA"/>
</dbReference>
<accession>A0A8S5N922</accession>
<proteinExistence type="predicted"/>
<reference evidence="1" key="1">
    <citation type="journal article" date="2021" name="Proc. Natl. Acad. Sci. U.S.A.">
        <title>A Catalog of Tens of Thousands of Viruses from Human Metagenomes Reveals Hidden Associations with Chronic Diseases.</title>
        <authorList>
            <person name="Tisza M.J."/>
            <person name="Buck C.B."/>
        </authorList>
    </citation>
    <scope>NUCLEOTIDE SEQUENCE</scope>
    <source>
        <strain evidence="1">CtfW121</strain>
    </source>
</reference>
<organism evidence="1">
    <name type="scientific">Siphoviridae sp. ctfW121</name>
    <dbReference type="NCBI Taxonomy" id="2826413"/>
    <lineage>
        <taxon>Viruses</taxon>
        <taxon>Duplodnaviria</taxon>
        <taxon>Heunggongvirae</taxon>
        <taxon>Uroviricota</taxon>
        <taxon>Caudoviricetes</taxon>
    </lineage>
</organism>
<protein>
    <submittedName>
        <fullName evidence="1">Ferredoxin thioredoxin reductase catalytic beta chain</fullName>
    </submittedName>
</protein>
<name>A0A8S5N922_9CAUD</name>
<evidence type="ECO:0000313" key="1">
    <source>
        <dbReference type="EMBL" id="DAD90879.1"/>
    </source>
</evidence>
<sequence>MDCFFYFQSIGGIFDEKKFTNWWLCPCIY</sequence>